<dbReference type="EMBL" id="CP071527">
    <property type="protein sequence ID" value="USQ13783.1"/>
    <property type="molecule type" value="Genomic_DNA"/>
</dbReference>
<evidence type="ECO:0000256" key="15">
    <source>
        <dbReference type="HAMAP-Rule" id="MF_01113"/>
    </source>
</evidence>
<dbReference type="CDD" id="cd03586">
    <property type="entry name" value="PolY_Pol_IV_kappa"/>
    <property type="match status" value="1"/>
</dbReference>
<protein>
    <recommendedName>
        <fullName evidence="15">DNA polymerase IV</fullName>
        <shortName evidence="15">Pol IV</shortName>
        <ecNumber evidence="15">2.7.7.7</ecNumber>
    </recommendedName>
</protein>
<evidence type="ECO:0000256" key="13">
    <source>
        <dbReference type="ARBA" id="ARBA00023204"/>
    </source>
</evidence>
<feature type="site" description="Substrate discrimination" evidence="15">
    <location>
        <position position="24"/>
    </location>
</feature>
<accession>A0ABY4Y808</accession>
<evidence type="ECO:0000256" key="11">
    <source>
        <dbReference type="ARBA" id="ARBA00022932"/>
    </source>
</evidence>
<comment type="subcellular location">
    <subcellularLocation>
        <location evidence="1 15">Cytoplasm</location>
    </subcellularLocation>
</comment>
<dbReference type="InterPro" id="IPR053848">
    <property type="entry name" value="IMS_HHH_1"/>
</dbReference>
<evidence type="ECO:0000256" key="2">
    <source>
        <dbReference type="ARBA" id="ARBA00010945"/>
    </source>
</evidence>
<evidence type="ECO:0000256" key="1">
    <source>
        <dbReference type="ARBA" id="ARBA00004496"/>
    </source>
</evidence>
<keyword evidence="3 15" id="KW-0515">Mutator protein</keyword>
<keyword evidence="8 15" id="KW-0479">Metal-binding</keyword>
<evidence type="ECO:0000259" key="16">
    <source>
        <dbReference type="PROSITE" id="PS50173"/>
    </source>
</evidence>
<sequence length="366" mass="41841">MNTPIDAEISTSRKIIHVDMDCFYAAIEMRDNPLLRDKPIAVGGLANQRGVLCTCNYLARDYGVRSAMPTARAQRLCPNLIVLPVNMAKYREVSQSINAIFHRFTDLVEPLSLDEAFLDVTHSPDYQNSATRMAQAIRQAIFQEHGLTASAGVASNKFLAKIASAWHKPNGLFVITPEQALDFIKNLSIGKLFGVGKVTEQKLHSLNIFTCEDLYQYSLPFLTEQFGKFGQQLYYQVRGIDNRPVQPNRVRKSLSVEKTLLQDIVEPECARVIIRELHADLLLRIQEYAADLFIKNQFIKIKNSDFKVLSAEIKSSQPKLEYYLELFQKITLYHPKPIRLLGLGVHFQQQPVEEEPYYQKSLFDWK</sequence>
<feature type="domain" description="UmuC" evidence="16">
    <location>
        <begin position="15"/>
        <end position="196"/>
    </location>
</feature>
<keyword evidence="13 15" id="KW-0234">DNA repair</keyword>
<dbReference type="EC" id="2.7.7.7" evidence="15"/>
<evidence type="ECO:0000313" key="17">
    <source>
        <dbReference type="EMBL" id="USQ13783.1"/>
    </source>
</evidence>
<dbReference type="HAMAP" id="MF_01113">
    <property type="entry name" value="DNApol_IV"/>
    <property type="match status" value="1"/>
</dbReference>
<evidence type="ECO:0000313" key="18">
    <source>
        <dbReference type="Proteomes" id="UP001057474"/>
    </source>
</evidence>
<feature type="active site" evidence="15">
    <location>
        <position position="115"/>
    </location>
</feature>
<evidence type="ECO:0000256" key="4">
    <source>
        <dbReference type="ARBA" id="ARBA00022490"/>
    </source>
</evidence>
<evidence type="ECO:0000256" key="7">
    <source>
        <dbReference type="ARBA" id="ARBA00022705"/>
    </source>
</evidence>
<evidence type="ECO:0000256" key="10">
    <source>
        <dbReference type="ARBA" id="ARBA00022842"/>
    </source>
</evidence>
<dbReference type="Gene3D" id="3.30.1490.100">
    <property type="entry name" value="DNA polymerase, Y-family, little finger domain"/>
    <property type="match status" value="1"/>
</dbReference>
<keyword evidence="10 15" id="KW-0460">Magnesium</keyword>
<proteinExistence type="inferred from homology"/>
<dbReference type="InterPro" id="IPR017961">
    <property type="entry name" value="DNA_pol_Y-fam_little_finger"/>
</dbReference>
<dbReference type="NCBIfam" id="NF002677">
    <property type="entry name" value="PRK02406.1"/>
    <property type="match status" value="1"/>
</dbReference>
<dbReference type="Gene3D" id="3.40.1170.60">
    <property type="match status" value="1"/>
</dbReference>
<dbReference type="Pfam" id="PF11799">
    <property type="entry name" value="IMS_C"/>
    <property type="match status" value="1"/>
</dbReference>
<evidence type="ECO:0000256" key="14">
    <source>
        <dbReference type="ARBA" id="ARBA00049244"/>
    </source>
</evidence>
<dbReference type="PANTHER" id="PTHR11076">
    <property type="entry name" value="DNA REPAIR POLYMERASE UMUC / TRANSFERASE FAMILY MEMBER"/>
    <property type="match status" value="1"/>
</dbReference>
<comment type="subunit">
    <text evidence="15">Monomer.</text>
</comment>
<reference evidence="17" key="1">
    <citation type="submission" date="2021-03" db="EMBL/GenBank/DDBJ databases">
        <title>Legionella lytica PCM 2298.</title>
        <authorList>
            <person name="Koper P."/>
        </authorList>
    </citation>
    <scope>NUCLEOTIDE SEQUENCE</scope>
    <source>
        <strain evidence="17">PCM 2298</strain>
    </source>
</reference>
<dbReference type="GO" id="GO:0003887">
    <property type="term" value="F:DNA-directed DNA polymerase activity"/>
    <property type="evidence" value="ECO:0007669"/>
    <property type="project" value="UniProtKB-EC"/>
</dbReference>
<dbReference type="SUPFAM" id="SSF100879">
    <property type="entry name" value="Lesion bypass DNA polymerase (Y-family), little finger domain"/>
    <property type="match status" value="1"/>
</dbReference>
<comment type="function">
    <text evidence="15">Poorly processive, error-prone DNA polymerase involved in untargeted mutagenesis. Copies undamaged DNA at stalled replication forks, which arise in vivo from mismatched or misaligned primer ends. These misaligned primers can be extended by PolIV. Exhibits no 3'-5' exonuclease (proofreading) activity. May be involved in translesional synthesis, in conjunction with the beta clamp from PolIII.</text>
</comment>
<keyword evidence="4 15" id="KW-0963">Cytoplasm</keyword>
<evidence type="ECO:0000256" key="6">
    <source>
        <dbReference type="ARBA" id="ARBA00022695"/>
    </source>
</evidence>
<dbReference type="PANTHER" id="PTHR11076:SF33">
    <property type="entry name" value="DNA POLYMERASE KAPPA"/>
    <property type="match status" value="1"/>
</dbReference>
<dbReference type="InterPro" id="IPR036775">
    <property type="entry name" value="DNA_pol_Y-fam_lit_finger_sf"/>
</dbReference>
<dbReference type="Gene3D" id="3.30.70.270">
    <property type="match status" value="1"/>
</dbReference>
<evidence type="ECO:0000256" key="3">
    <source>
        <dbReference type="ARBA" id="ARBA00022457"/>
    </source>
</evidence>
<dbReference type="InterPro" id="IPR050116">
    <property type="entry name" value="DNA_polymerase-Y"/>
</dbReference>
<feature type="binding site" evidence="15">
    <location>
        <position position="19"/>
    </location>
    <ligand>
        <name>Mg(2+)</name>
        <dbReference type="ChEBI" id="CHEBI:18420"/>
    </ligand>
</feature>
<keyword evidence="9 15" id="KW-0227">DNA damage</keyword>
<comment type="cofactor">
    <cofactor evidence="15">
        <name>Mg(2+)</name>
        <dbReference type="ChEBI" id="CHEBI:18420"/>
    </cofactor>
    <text evidence="15">Binds 2 magnesium ions per subunit.</text>
</comment>
<keyword evidence="6 15" id="KW-0548">Nucleotidyltransferase</keyword>
<dbReference type="PROSITE" id="PS50173">
    <property type="entry name" value="UMUC"/>
    <property type="match status" value="1"/>
</dbReference>
<keyword evidence="7 15" id="KW-0235">DNA replication</keyword>
<keyword evidence="12 15" id="KW-0238">DNA-binding</keyword>
<evidence type="ECO:0000256" key="5">
    <source>
        <dbReference type="ARBA" id="ARBA00022679"/>
    </source>
</evidence>
<evidence type="ECO:0000256" key="8">
    <source>
        <dbReference type="ARBA" id="ARBA00022723"/>
    </source>
</evidence>
<dbReference type="Gene3D" id="1.10.150.20">
    <property type="entry name" value="5' to 3' exonuclease, C-terminal subdomain"/>
    <property type="match status" value="1"/>
</dbReference>
<dbReference type="SUPFAM" id="SSF56672">
    <property type="entry name" value="DNA/RNA polymerases"/>
    <property type="match status" value="1"/>
</dbReference>
<dbReference type="Pfam" id="PF21999">
    <property type="entry name" value="IMS_HHH_1"/>
    <property type="match status" value="1"/>
</dbReference>
<organism evidence="17 18">
    <name type="scientific">Legionella lytica</name>
    <dbReference type="NCBI Taxonomy" id="96232"/>
    <lineage>
        <taxon>Bacteria</taxon>
        <taxon>Pseudomonadati</taxon>
        <taxon>Pseudomonadota</taxon>
        <taxon>Gammaproteobacteria</taxon>
        <taxon>Legionellales</taxon>
        <taxon>Legionellaceae</taxon>
        <taxon>Legionella</taxon>
    </lineage>
</organism>
<comment type="catalytic activity">
    <reaction evidence="14 15">
        <text>DNA(n) + a 2'-deoxyribonucleoside 5'-triphosphate = DNA(n+1) + diphosphate</text>
        <dbReference type="Rhea" id="RHEA:22508"/>
        <dbReference type="Rhea" id="RHEA-COMP:17339"/>
        <dbReference type="Rhea" id="RHEA-COMP:17340"/>
        <dbReference type="ChEBI" id="CHEBI:33019"/>
        <dbReference type="ChEBI" id="CHEBI:61560"/>
        <dbReference type="ChEBI" id="CHEBI:173112"/>
        <dbReference type="EC" id="2.7.7.7"/>
    </reaction>
</comment>
<dbReference type="InterPro" id="IPR001126">
    <property type="entry name" value="UmuC"/>
</dbReference>
<evidence type="ECO:0000256" key="12">
    <source>
        <dbReference type="ARBA" id="ARBA00023125"/>
    </source>
</evidence>
<dbReference type="Pfam" id="PF00817">
    <property type="entry name" value="IMS"/>
    <property type="match status" value="1"/>
</dbReference>
<gene>
    <name evidence="15 17" type="primary">dinB</name>
    <name evidence="17" type="ORF">J2N86_00070</name>
</gene>
<keyword evidence="18" id="KW-1185">Reference proteome</keyword>
<evidence type="ECO:0000256" key="9">
    <source>
        <dbReference type="ARBA" id="ARBA00022763"/>
    </source>
</evidence>
<keyword evidence="5 15" id="KW-0808">Transferase</keyword>
<feature type="binding site" evidence="15">
    <location>
        <position position="114"/>
    </location>
    <ligand>
        <name>Mg(2+)</name>
        <dbReference type="ChEBI" id="CHEBI:18420"/>
    </ligand>
</feature>
<name>A0ABY4Y808_9GAMM</name>
<keyword evidence="11 15" id="KW-0239">DNA-directed DNA polymerase</keyword>
<dbReference type="InterPro" id="IPR043128">
    <property type="entry name" value="Rev_trsase/Diguanyl_cyclase"/>
</dbReference>
<dbReference type="InterPro" id="IPR022880">
    <property type="entry name" value="DNApol_IV"/>
</dbReference>
<dbReference type="InterPro" id="IPR043502">
    <property type="entry name" value="DNA/RNA_pol_sf"/>
</dbReference>
<dbReference type="Proteomes" id="UP001057474">
    <property type="component" value="Chromosome"/>
</dbReference>
<comment type="similarity">
    <text evidence="2 15">Belongs to the DNA polymerase type-Y family.</text>
</comment>